<dbReference type="Proteomes" id="UP000054564">
    <property type="component" value="Unassembled WGS sequence"/>
</dbReference>
<proteinExistence type="predicted"/>
<evidence type="ECO:0000256" key="1">
    <source>
        <dbReference type="SAM" id="MobiDB-lite"/>
    </source>
</evidence>
<organism evidence="2 3">
    <name type="scientific">Puccinia striiformis f. sp. tritici PST-78</name>
    <dbReference type="NCBI Taxonomy" id="1165861"/>
    <lineage>
        <taxon>Eukaryota</taxon>
        <taxon>Fungi</taxon>
        <taxon>Dikarya</taxon>
        <taxon>Basidiomycota</taxon>
        <taxon>Pucciniomycotina</taxon>
        <taxon>Pucciniomycetes</taxon>
        <taxon>Pucciniales</taxon>
        <taxon>Pucciniaceae</taxon>
        <taxon>Puccinia</taxon>
    </lineage>
</organism>
<accession>A0A0L0ULI6</accession>
<evidence type="ECO:0000313" key="2">
    <source>
        <dbReference type="EMBL" id="KNE87878.1"/>
    </source>
</evidence>
<feature type="region of interest" description="Disordered" evidence="1">
    <location>
        <begin position="92"/>
        <end position="117"/>
    </location>
</feature>
<dbReference type="PANTHER" id="PTHR33050:SF7">
    <property type="entry name" value="RIBONUCLEASE H"/>
    <property type="match status" value="1"/>
</dbReference>
<dbReference type="EMBL" id="AJIL01003844">
    <property type="protein sequence ID" value="KNE87878.1"/>
    <property type="molecule type" value="Genomic_DNA"/>
</dbReference>
<reference evidence="3" key="1">
    <citation type="submission" date="2014-03" db="EMBL/GenBank/DDBJ databases">
        <title>The Genome Sequence of Puccinia striiformis f. sp. tritici PST-78.</title>
        <authorList>
            <consortium name="The Broad Institute Genome Sequencing Platform"/>
            <person name="Cuomo C."/>
            <person name="Hulbert S."/>
            <person name="Chen X."/>
            <person name="Walker B."/>
            <person name="Young S.K."/>
            <person name="Zeng Q."/>
            <person name="Gargeya S."/>
            <person name="Fitzgerald M."/>
            <person name="Haas B."/>
            <person name="Abouelleil A."/>
            <person name="Alvarado L."/>
            <person name="Arachchi H.M."/>
            <person name="Berlin A.M."/>
            <person name="Chapman S.B."/>
            <person name="Goldberg J."/>
            <person name="Griggs A."/>
            <person name="Gujja S."/>
            <person name="Hansen M."/>
            <person name="Howarth C."/>
            <person name="Imamovic A."/>
            <person name="Larimer J."/>
            <person name="McCowan C."/>
            <person name="Montmayeur A."/>
            <person name="Murphy C."/>
            <person name="Neiman D."/>
            <person name="Pearson M."/>
            <person name="Priest M."/>
            <person name="Roberts A."/>
            <person name="Saif S."/>
            <person name="Shea T."/>
            <person name="Sisk P."/>
            <person name="Sykes S."/>
            <person name="Wortman J."/>
            <person name="Nusbaum C."/>
            <person name="Birren B."/>
        </authorList>
    </citation>
    <scope>NUCLEOTIDE SEQUENCE [LARGE SCALE GENOMIC DNA]</scope>
    <source>
        <strain evidence="3">race PST-78</strain>
    </source>
</reference>
<evidence type="ECO:0000313" key="3">
    <source>
        <dbReference type="Proteomes" id="UP000054564"/>
    </source>
</evidence>
<sequence length="117" mass="13231">MLPQQTELLDERVDAPRETRIIRNLDPTDIGWVGDASTSYSIGILIGRRWAQFQLKEGWNEGPNPKQDIAWLETVAVRLGLIALIELKIRPGKHLSSGPTTPRQRVPWGRGEPRNLT</sequence>
<protein>
    <submittedName>
        <fullName evidence="2">Uncharacterized protein</fullName>
    </submittedName>
</protein>
<dbReference type="PANTHER" id="PTHR33050">
    <property type="entry name" value="REVERSE TRANSCRIPTASE DOMAIN-CONTAINING PROTEIN"/>
    <property type="match status" value="1"/>
</dbReference>
<keyword evidence="3" id="KW-1185">Reference proteome</keyword>
<comment type="caution">
    <text evidence="2">The sequence shown here is derived from an EMBL/GenBank/DDBJ whole genome shotgun (WGS) entry which is preliminary data.</text>
</comment>
<dbReference type="InterPro" id="IPR052055">
    <property type="entry name" value="Hepadnavirus_pol/RT"/>
</dbReference>
<name>A0A0L0ULI6_9BASI</name>
<dbReference type="AlphaFoldDB" id="A0A0L0ULI6"/>
<gene>
    <name evidence="2" type="ORF">PSTG_18731</name>
</gene>
<dbReference type="OrthoDB" id="2506773at2759"/>